<dbReference type="Proteomes" id="UP000324800">
    <property type="component" value="Unassembled WGS sequence"/>
</dbReference>
<accession>A0A5J4WQE7</accession>
<sequence>MSSKDSTSQTENIAYIPYQQLGEQPQKAAFVQVQVDLSDLTENEIKMLLLFNKASYLINAIFMDLVDKNNFLIADVLKKLEESQMLKDEEKKIVRDYRMVFHLQNGPFSHMPRKNLLLQIDKQRVEDILKMEGITAEQIQIVLPYLFDSLSPNSKCSFYPIDLTEDELNNLPSEAKAPNTIIIRKENKLEIVPLEYHYKETCFKIADILQEARSLCEDAQFMLYLDAKISELRTGTQESRRLSDALWIQHDYKLDIVISLAMEVYIDFWKGLKGEPIAMVLKKNKSFEMIEKMLSSHASDLEANGPSPFFRKNINIEDVGQSKRKLKIRPCDVITWAGDQISSPYTTVAQSLPNDEWVKNNFGTVNMIYFNTGEALQSIRKGKSLNLFLPNEIANRLEKHLFLGDQIHSLIHEIGHTTGQGDSEHIGMDAHIFLEDYYSSTEELRAELFGMYGVQRCGDEGLLDAIVVEASHYAMLRTILNSLDFPPMQAHQKARNMMYHYFVEKGAIEIVDDEEEIEIKIGEDDKMKIAQKSLVKKWKYASNKLHQTVNEFLNIVQRIKSTCDKGAAIQLHKQYCFDDPIGAEIRLRTSDRALGRGLIFPDILEPCKSDSGGTLSGGYSIHYPSSFLDQKVIAARL</sequence>
<dbReference type="GO" id="GO:0046872">
    <property type="term" value="F:metal ion binding"/>
    <property type="evidence" value="ECO:0007669"/>
    <property type="project" value="UniProtKB-KW"/>
</dbReference>
<dbReference type="GO" id="GO:0005737">
    <property type="term" value="C:cytoplasm"/>
    <property type="evidence" value="ECO:0007669"/>
    <property type="project" value="TreeGrafter"/>
</dbReference>
<evidence type="ECO:0000313" key="3">
    <source>
        <dbReference type="EMBL" id="KAA6396963.1"/>
    </source>
</evidence>
<gene>
    <name evidence="3" type="ORF">EZS28_007511</name>
</gene>
<name>A0A5J4WQE7_9EUKA</name>
<dbReference type="OrthoDB" id="510307at2759"/>
<evidence type="ECO:0000256" key="1">
    <source>
        <dbReference type="ARBA" id="ARBA00022723"/>
    </source>
</evidence>
<dbReference type="PANTHER" id="PTHR23422:SF9">
    <property type="entry name" value="ZN-DEPENDENT HYDROLASE"/>
    <property type="match status" value="1"/>
</dbReference>
<dbReference type="Gene3D" id="3.30.540.30">
    <property type="match status" value="1"/>
</dbReference>
<dbReference type="EMBL" id="SNRW01001297">
    <property type="protein sequence ID" value="KAA6396963.1"/>
    <property type="molecule type" value="Genomic_DNA"/>
</dbReference>
<organism evidence="3 4">
    <name type="scientific">Streblomastix strix</name>
    <dbReference type="NCBI Taxonomy" id="222440"/>
    <lineage>
        <taxon>Eukaryota</taxon>
        <taxon>Metamonada</taxon>
        <taxon>Preaxostyla</taxon>
        <taxon>Oxymonadida</taxon>
        <taxon>Streblomastigidae</taxon>
        <taxon>Streblomastix</taxon>
    </lineage>
</organism>
<dbReference type="PANTHER" id="PTHR23422">
    <property type="entry name" value="DIPEPTIDYL PEPTIDASE III-RELATED"/>
    <property type="match status" value="1"/>
</dbReference>
<proteinExistence type="predicted"/>
<evidence type="ECO:0000313" key="4">
    <source>
        <dbReference type="Proteomes" id="UP000324800"/>
    </source>
</evidence>
<evidence type="ECO:0000256" key="2">
    <source>
        <dbReference type="ARBA" id="ARBA00022801"/>
    </source>
</evidence>
<protein>
    <submittedName>
        <fullName evidence="3">Putative Zn-dependent hydrolase</fullName>
    </submittedName>
</protein>
<comment type="caution">
    <text evidence="3">The sequence shown here is derived from an EMBL/GenBank/DDBJ whole genome shotgun (WGS) entry which is preliminary data.</text>
</comment>
<keyword evidence="1" id="KW-0479">Metal-binding</keyword>
<dbReference type="AlphaFoldDB" id="A0A5J4WQE7"/>
<dbReference type="GO" id="GO:0008239">
    <property type="term" value="F:dipeptidyl-peptidase activity"/>
    <property type="evidence" value="ECO:0007669"/>
    <property type="project" value="TreeGrafter"/>
</dbReference>
<keyword evidence="2 3" id="KW-0378">Hydrolase</keyword>
<reference evidence="3 4" key="1">
    <citation type="submission" date="2019-03" db="EMBL/GenBank/DDBJ databases">
        <title>Single cell metagenomics reveals metabolic interactions within the superorganism composed of flagellate Streblomastix strix and complex community of Bacteroidetes bacteria on its surface.</title>
        <authorList>
            <person name="Treitli S.C."/>
            <person name="Kolisko M."/>
            <person name="Husnik F."/>
            <person name="Keeling P."/>
            <person name="Hampl V."/>
        </authorList>
    </citation>
    <scope>NUCLEOTIDE SEQUENCE [LARGE SCALE GENOMIC DNA]</scope>
    <source>
        <strain evidence="3">ST1C</strain>
    </source>
</reference>
<dbReference type="InterPro" id="IPR039461">
    <property type="entry name" value="Peptidase_M49"/>
</dbReference>